<sequence>MPKMKKELTRQYFDVKDAKFGEKTAFENGVLTIAKEELKEEVSSLMQAVSEIDFEIVRPGENCRIIHLLDTIQPMIKTDGEGQQYSGFFGDPVMAGTGTTNVLNGFTVMESAALPWDESSASSGLLYPRDAIMDMTGPIAGITPFSQTVNLVILYQLTEDKSSVEYDNEIRMIGIKISTYLAGFTKGLEPDSREVFSVDEVNPELPNVVLVWQCQNQGPYSNTYLYGQPIDDMVPTLLHPNDMLDGCVVSGNYVWPAFKVPTYLHVNHPILLELYRKHGKELNFRGVIFCRSHNPSNWHKTRCANIGVKIAQYLDADGLIMAWEGGGNAATDGMLTIQCAEKHGIKASTITFEFGGVDGTEGILLVDDVPEADAICSGGSIEKPYVIPDVERVVGGDTFRLNKESGGFFPPSDKSLRFEQTTHFYLGGNQSGASTLFAEAY</sequence>
<name>A0ABS8DIP7_9FIRM</name>
<evidence type="ECO:0000313" key="1">
    <source>
        <dbReference type="EMBL" id="MCB7387947.1"/>
    </source>
</evidence>
<keyword evidence="2" id="KW-1185">Reference proteome</keyword>
<proteinExistence type="predicted"/>
<evidence type="ECO:0000313" key="2">
    <source>
        <dbReference type="Proteomes" id="UP001299546"/>
    </source>
</evidence>
<comment type="caution">
    <text evidence="1">The sequence shown here is derived from an EMBL/GenBank/DDBJ whole genome shotgun (WGS) entry which is preliminary data.</text>
</comment>
<gene>
    <name evidence="1" type="ORF">LIZ65_11655</name>
</gene>
<reference evidence="1 2" key="1">
    <citation type="submission" date="2021-10" db="EMBL/GenBank/DDBJ databases">
        <title>Collection of gut derived symbiotic bacterial strains cultured from healthy donors.</title>
        <authorList>
            <person name="Lin H."/>
            <person name="Littmann E."/>
            <person name="Kohout C."/>
            <person name="Pamer E.G."/>
        </authorList>
    </citation>
    <scope>NUCLEOTIDE SEQUENCE [LARGE SCALE GENOMIC DNA]</scope>
    <source>
        <strain evidence="1 2">DFI.1.165</strain>
    </source>
</reference>
<dbReference type="InterPro" id="IPR015417">
    <property type="entry name" value="Gly_reductase_pB_sua/b"/>
</dbReference>
<dbReference type="RefSeq" id="WP_066733163.1">
    <property type="nucleotide sequence ID" value="NZ_JAJCIQ010000008.1"/>
</dbReference>
<dbReference type="EMBL" id="JAJCIS010000007">
    <property type="protein sequence ID" value="MCB7387947.1"/>
    <property type="molecule type" value="Genomic_DNA"/>
</dbReference>
<organism evidence="1 2">
    <name type="scientific">Bariatricus massiliensis</name>
    <dbReference type="NCBI Taxonomy" id="1745713"/>
    <lineage>
        <taxon>Bacteria</taxon>
        <taxon>Bacillati</taxon>
        <taxon>Bacillota</taxon>
        <taxon>Clostridia</taxon>
        <taxon>Lachnospirales</taxon>
        <taxon>Lachnospiraceae</taxon>
        <taxon>Bariatricus</taxon>
    </lineage>
</organism>
<protein>
    <submittedName>
        <fullName evidence="1">Glycine/sarcosine/betaine reductase component B subunit</fullName>
    </submittedName>
</protein>
<accession>A0ABS8DIP7</accession>
<dbReference type="Proteomes" id="UP001299546">
    <property type="component" value="Unassembled WGS sequence"/>
</dbReference>
<dbReference type="Pfam" id="PF09338">
    <property type="entry name" value="Gly_reductase"/>
    <property type="match status" value="1"/>
</dbReference>